<dbReference type="PANTHER" id="PTHR43744">
    <property type="entry name" value="ABC TRANSPORTER PERMEASE PROTEIN MG189-RELATED-RELATED"/>
    <property type="match status" value="1"/>
</dbReference>
<dbReference type="CDD" id="cd06261">
    <property type="entry name" value="TM_PBP2"/>
    <property type="match status" value="1"/>
</dbReference>
<dbReference type="Pfam" id="PF00528">
    <property type="entry name" value="BPD_transp_1"/>
    <property type="match status" value="1"/>
</dbReference>
<gene>
    <name evidence="9" type="ORF">BN578_00140</name>
</gene>
<keyword evidence="4 7" id="KW-0812">Transmembrane</keyword>
<dbReference type="GO" id="GO:0055085">
    <property type="term" value="P:transmembrane transport"/>
    <property type="evidence" value="ECO:0007669"/>
    <property type="project" value="InterPro"/>
</dbReference>
<evidence type="ECO:0000256" key="7">
    <source>
        <dbReference type="RuleBase" id="RU363032"/>
    </source>
</evidence>
<feature type="transmembrane region" description="Helical" evidence="7">
    <location>
        <begin position="186"/>
        <end position="211"/>
    </location>
</feature>
<comment type="subcellular location">
    <subcellularLocation>
        <location evidence="1 7">Cell membrane</location>
        <topology evidence="1 7">Multi-pass membrane protein</topology>
    </subcellularLocation>
</comment>
<feature type="domain" description="ABC transmembrane type-1" evidence="8">
    <location>
        <begin position="71"/>
        <end position="265"/>
    </location>
</feature>
<dbReference type="PANTHER" id="PTHR43744:SF8">
    <property type="entry name" value="SN-GLYCEROL-3-PHOSPHATE TRANSPORT SYSTEM PERMEASE PROTEIN UGPE"/>
    <property type="match status" value="1"/>
</dbReference>
<dbReference type="AlphaFoldDB" id="R6N0R8"/>
<evidence type="ECO:0000259" key="8">
    <source>
        <dbReference type="PROSITE" id="PS50928"/>
    </source>
</evidence>
<protein>
    <submittedName>
        <fullName evidence="9">ABC transporter permease protein</fullName>
    </submittedName>
</protein>
<evidence type="ECO:0000256" key="4">
    <source>
        <dbReference type="ARBA" id="ARBA00022692"/>
    </source>
</evidence>
<feature type="transmembrane region" description="Helical" evidence="7">
    <location>
        <begin position="109"/>
        <end position="130"/>
    </location>
</feature>
<dbReference type="GO" id="GO:0005886">
    <property type="term" value="C:plasma membrane"/>
    <property type="evidence" value="ECO:0007669"/>
    <property type="project" value="UniProtKB-SubCell"/>
</dbReference>
<feature type="transmembrane region" description="Helical" evidence="7">
    <location>
        <begin position="12"/>
        <end position="33"/>
    </location>
</feature>
<evidence type="ECO:0000256" key="1">
    <source>
        <dbReference type="ARBA" id="ARBA00004651"/>
    </source>
</evidence>
<evidence type="ECO:0000256" key="3">
    <source>
        <dbReference type="ARBA" id="ARBA00022475"/>
    </source>
</evidence>
<evidence type="ECO:0000256" key="6">
    <source>
        <dbReference type="ARBA" id="ARBA00023136"/>
    </source>
</evidence>
<dbReference type="Proteomes" id="UP000018168">
    <property type="component" value="Unassembled WGS sequence"/>
</dbReference>
<organism evidence="9 10">
    <name type="scientific">[Clostridium] leptum CAG:27</name>
    <dbReference type="NCBI Taxonomy" id="1263068"/>
    <lineage>
        <taxon>Bacteria</taxon>
        <taxon>Bacillati</taxon>
        <taxon>Bacillota</taxon>
        <taxon>Clostridia</taxon>
        <taxon>Eubacteriales</taxon>
        <taxon>Oscillospiraceae</taxon>
        <taxon>Oscillospiraceae incertae sedis</taxon>
    </lineage>
</organism>
<reference evidence="9" key="1">
    <citation type="submission" date="2012-11" db="EMBL/GenBank/DDBJ databases">
        <title>Dependencies among metagenomic species, viruses, plasmids and units of genetic variation.</title>
        <authorList>
            <person name="Nielsen H.B."/>
            <person name="Almeida M."/>
            <person name="Juncker A.S."/>
            <person name="Rasmussen S."/>
            <person name="Li J."/>
            <person name="Sunagawa S."/>
            <person name="Plichta D."/>
            <person name="Gautier L."/>
            <person name="Le Chatelier E."/>
            <person name="Peletier E."/>
            <person name="Bonde I."/>
            <person name="Nielsen T."/>
            <person name="Manichanh C."/>
            <person name="Arumugam M."/>
            <person name="Batto J."/>
            <person name="Santos M.B.Q.D."/>
            <person name="Blom N."/>
            <person name="Borruel N."/>
            <person name="Burgdorf K.S."/>
            <person name="Boumezbeur F."/>
            <person name="Casellas F."/>
            <person name="Dore J."/>
            <person name="Guarner F."/>
            <person name="Hansen T."/>
            <person name="Hildebrand F."/>
            <person name="Kaas R.S."/>
            <person name="Kennedy S."/>
            <person name="Kristiansen K."/>
            <person name="Kultima J.R."/>
            <person name="Leonard P."/>
            <person name="Levenez F."/>
            <person name="Lund O."/>
            <person name="Moumen B."/>
            <person name="Le Paslier D."/>
            <person name="Pons N."/>
            <person name="Pedersen O."/>
            <person name="Prifti E."/>
            <person name="Qin J."/>
            <person name="Raes J."/>
            <person name="Tap J."/>
            <person name="Tims S."/>
            <person name="Ussery D.W."/>
            <person name="Yamada T."/>
            <person name="MetaHit consortium"/>
            <person name="Renault P."/>
            <person name="Sicheritz-Ponten T."/>
            <person name="Bork P."/>
            <person name="Wang J."/>
            <person name="Brunak S."/>
            <person name="Ehrlich S.D."/>
        </authorList>
    </citation>
    <scope>NUCLEOTIDE SEQUENCE [LARGE SCALE GENOMIC DNA]</scope>
</reference>
<evidence type="ECO:0000256" key="5">
    <source>
        <dbReference type="ARBA" id="ARBA00022989"/>
    </source>
</evidence>
<evidence type="ECO:0000313" key="9">
    <source>
        <dbReference type="EMBL" id="CDC04605.1"/>
    </source>
</evidence>
<keyword evidence="3" id="KW-1003">Cell membrane</keyword>
<feature type="transmembrane region" description="Helical" evidence="7">
    <location>
        <begin position="142"/>
        <end position="165"/>
    </location>
</feature>
<name>R6N0R8_9FIRM</name>
<dbReference type="SUPFAM" id="SSF161098">
    <property type="entry name" value="MetI-like"/>
    <property type="match status" value="1"/>
</dbReference>
<dbReference type="InterPro" id="IPR000515">
    <property type="entry name" value="MetI-like"/>
</dbReference>
<dbReference type="EMBL" id="CBEP010000067">
    <property type="protein sequence ID" value="CDC04605.1"/>
    <property type="molecule type" value="Genomic_DNA"/>
</dbReference>
<evidence type="ECO:0000313" key="10">
    <source>
        <dbReference type="Proteomes" id="UP000018168"/>
    </source>
</evidence>
<dbReference type="Gene3D" id="1.10.3720.10">
    <property type="entry name" value="MetI-like"/>
    <property type="match status" value="1"/>
</dbReference>
<keyword evidence="6 7" id="KW-0472">Membrane</keyword>
<feature type="transmembrane region" description="Helical" evidence="7">
    <location>
        <begin position="75"/>
        <end position="97"/>
    </location>
</feature>
<sequence length="280" mass="31510">MEKKRLTASKVILFTILFILTAVVMVPFLWSILLSFKTNNEIVNAPTALPAVFNFDNYVRALETLDLPSMYKNTIIIAVVAEFITLIITFMSSFAISRLVFRKERNRKALYYYFLFGLAVPIYILLFPVYRLNAAMGVLDTYLALILPYIAVAIAFNSLLFVGFLNDFPGEVEEAAIIDGCGVIKLCAQIIVPIIKPIFATVIVFNVIYIWNEFPFAVTYITSPNMFTLSLSASMFKGQFSMDYSGMIAATVLIMIPQLIFYIFLQKYIISGMTEGAVKA</sequence>
<keyword evidence="5 7" id="KW-1133">Transmembrane helix</keyword>
<dbReference type="InterPro" id="IPR035906">
    <property type="entry name" value="MetI-like_sf"/>
</dbReference>
<evidence type="ECO:0000256" key="2">
    <source>
        <dbReference type="ARBA" id="ARBA00022448"/>
    </source>
</evidence>
<accession>R6N0R8</accession>
<proteinExistence type="inferred from homology"/>
<comment type="similarity">
    <text evidence="7">Belongs to the binding-protein-dependent transport system permease family.</text>
</comment>
<dbReference type="PROSITE" id="PS50928">
    <property type="entry name" value="ABC_TM1"/>
    <property type="match status" value="1"/>
</dbReference>
<feature type="transmembrane region" description="Helical" evidence="7">
    <location>
        <begin position="244"/>
        <end position="265"/>
    </location>
</feature>
<keyword evidence="2 7" id="KW-0813">Transport</keyword>
<comment type="caution">
    <text evidence="9">The sequence shown here is derived from an EMBL/GenBank/DDBJ whole genome shotgun (WGS) entry which is preliminary data.</text>
</comment>